<protein>
    <submittedName>
        <fullName evidence="1">Uncharacterized protein</fullName>
    </submittedName>
</protein>
<gene>
    <name evidence="1" type="ORF">BLNAU_1602</name>
</gene>
<dbReference type="Proteomes" id="UP001281761">
    <property type="component" value="Unassembled WGS sequence"/>
</dbReference>
<organism evidence="1 2">
    <name type="scientific">Blattamonas nauphoetae</name>
    <dbReference type="NCBI Taxonomy" id="2049346"/>
    <lineage>
        <taxon>Eukaryota</taxon>
        <taxon>Metamonada</taxon>
        <taxon>Preaxostyla</taxon>
        <taxon>Oxymonadida</taxon>
        <taxon>Blattamonas</taxon>
    </lineage>
</organism>
<dbReference type="EMBL" id="JARBJD010000006">
    <property type="protein sequence ID" value="KAK2963559.1"/>
    <property type="molecule type" value="Genomic_DNA"/>
</dbReference>
<proteinExistence type="predicted"/>
<accession>A0ABQ9YIX7</accession>
<sequence>MPVSPSIHRHNNHSFHSDNTHFMSNHHLHQAADLDSIPHVKSSFIHVTLFFFDSTCHRSEPHISLRRRFRRFTSPSHTSQGRTSSSTLSWSSVWPLAFCSFLSAFGSHVTVQTGSS</sequence>
<evidence type="ECO:0000313" key="2">
    <source>
        <dbReference type="Proteomes" id="UP001281761"/>
    </source>
</evidence>
<keyword evidence="2" id="KW-1185">Reference proteome</keyword>
<reference evidence="1 2" key="1">
    <citation type="journal article" date="2022" name="bioRxiv">
        <title>Genomics of Preaxostyla Flagellates Illuminates Evolutionary Transitions and the Path Towards Mitochondrial Loss.</title>
        <authorList>
            <person name="Novak L.V.F."/>
            <person name="Treitli S.C."/>
            <person name="Pyrih J."/>
            <person name="Halakuc P."/>
            <person name="Pipaliya S.V."/>
            <person name="Vacek V."/>
            <person name="Brzon O."/>
            <person name="Soukal P."/>
            <person name="Eme L."/>
            <person name="Dacks J.B."/>
            <person name="Karnkowska A."/>
            <person name="Elias M."/>
            <person name="Hampl V."/>
        </authorList>
    </citation>
    <scope>NUCLEOTIDE SEQUENCE [LARGE SCALE GENOMIC DNA]</scope>
    <source>
        <strain evidence="1">NAU3</strain>
        <tissue evidence="1">Gut</tissue>
    </source>
</reference>
<comment type="caution">
    <text evidence="1">The sequence shown here is derived from an EMBL/GenBank/DDBJ whole genome shotgun (WGS) entry which is preliminary data.</text>
</comment>
<name>A0ABQ9YIX7_9EUKA</name>
<evidence type="ECO:0000313" key="1">
    <source>
        <dbReference type="EMBL" id="KAK2963559.1"/>
    </source>
</evidence>